<evidence type="ECO:0000256" key="5">
    <source>
        <dbReference type="ARBA" id="ARBA00022989"/>
    </source>
</evidence>
<dbReference type="FunFam" id="1.20.1250.20:FF:000073">
    <property type="entry name" value="MFS myo-inositol transporter, putative"/>
    <property type="match status" value="1"/>
</dbReference>
<evidence type="ECO:0000256" key="7">
    <source>
        <dbReference type="ARBA" id="ARBA00049119"/>
    </source>
</evidence>
<dbReference type="PANTHER" id="PTHR48020:SF22">
    <property type="entry name" value="MAJOR FACILITATOR SUPERFAMILY (MFS) PROFILE DOMAIN-CONTAINING PROTEIN-RELATED"/>
    <property type="match status" value="1"/>
</dbReference>
<feature type="transmembrane region" description="Helical" evidence="9">
    <location>
        <begin position="177"/>
        <end position="198"/>
    </location>
</feature>
<feature type="transmembrane region" description="Helical" evidence="9">
    <location>
        <begin position="328"/>
        <end position="346"/>
    </location>
</feature>
<feature type="transmembrane region" description="Helical" evidence="9">
    <location>
        <begin position="43"/>
        <end position="63"/>
    </location>
</feature>
<feature type="transmembrane region" description="Helical" evidence="9">
    <location>
        <begin position="292"/>
        <end position="316"/>
    </location>
</feature>
<comment type="subcellular location">
    <subcellularLocation>
        <location evidence="1">Membrane</location>
        <topology evidence="1">Multi-pass membrane protein</topology>
    </subcellularLocation>
</comment>
<dbReference type="KEGG" id="slb:AWJ20_2094"/>
<proteinExistence type="inferred from homology"/>
<dbReference type="InterPro" id="IPR020846">
    <property type="entry name" value="MFS_dom"/>
</dbReference>
<evidence type="ECO:0000259" key="10">
    <source>
        <dbReference type="PROSITE" id="PS50850"/>
    </source>
</evidence>
<dbReference type="PROSITE" id="PS50850">
    <property type="entry name" value="MFS"/>
    <property type="match status" value="1"/>
</dbReference>
<dbReference type="EMBL" id="CP014503">
    <property type="protein sequence ID" value="ANB14501.1"/>
    <property type="molecule type" value="Genomic_DNA"/>
</dbReference>
<feature type="domain" description="Major facilitator superfamily (MFS) profile" evidence="10">
    <location>
        <begin position="50"/>
        <end position="496"/>
    </location>
</feature>
<feature type="transmembrane region" description="Helical" evidence="9">
    <location>
        <begin position="406"/>
        <end position="428"/>
    </location>
</feature>
<name>A0A167EV79_9ASCO</name>
<evidence type="ECO:0000256" key="9">
    <source>
        <dbReference type="SAM" id="Phobius"/>
    </source>
</evidence>
<evidence type="ECO:0000313" key="11">
    <source>
        <dbReference type="EMBL" id="ANB14501.1"/>
    </source>
</evidence>
<dbReference type="GO" id="GO:0016020">
    <property type="term" value="C:membrane"/>
    <property type="evidence" value="ECO:0007669"/>
    <property type="project" value="UniProtKB-SubCell"/>
</dbReference>
<sequence length="521" mass="56281">MSSVESTSLLRGEEEDVSGSVPVSAVSSVPEILSDVDKEVDGVNLYMLLCIVCACVGGLMFGYDTGCISQVIELLSDDLGHYLVAWELELITSSTSLFALMGSIFAGISADRYGRKVLIAVSCVVFILAALVMALSMSLAWLVLGRSLVGLAVGVASTIVSVYIAEISPPRYRGRLVALNSVSTTGGQVLAYLSGVAFHKTTNGWRYIVGLSGIPPLLFLLVMTAVPESPRFLFMNGRVDEAKQVLLKLDPRVDVAQVEEMVRQDLSYKDANNGVDDSSLARLFSVPANFRALVVGCGLMAAQQLCCFNGFMYFSVSLFAMAGFDNPFAVSLVVSITNFVFTWGAVKYIDKVGRRAILLRSVWIMVVALIVVAFAFTTIDPSAIKNATNNDSGKPGSDSEPDGMKILTVAATIVFVASYAIGLGNIPWQAIEFLPLDVRSLGSMFITSTNWTFNTLVSASFLHLLKWLTGTGTFLLYAFFTLLAYIGIYLYYPEVAGLPLEKVNDIFKQGWRGLGKRGVVL</sequence>
<dbReference type="PRINTS" id="PR00171">
    <property type="entry name" value="SUGRTRNSPORT"/>
</dbReference>
<evidence type="ECO:0000256" key="2">
    <source>
        <dbReference type="ARBA" id="ARBA00010992"/>
    </source>
</evidence>
<dbReference type="PROSITE" id="PS00216">
    <property type="entry name" value="SUGAR_TRANSPORT_1"/>
    <property type="match status" value="2"/>
</dbReference>
<dbReference type="InterPro" id="IPR036259">
    <property type="entry name" value="MFS_trans_sf"/>
</dbReference>
<dbReference type="InterPro" id="IPR005828">
    <property type="entry name" value="MFS_sugar_transport-like"/>
</dbReference>
<feature type="transmembrane region" description="Helical" evidence="9">
    <location>
        <begin position="440"/>
        <end position="462"/>
    </location>
</feature>
<dbReference type="InterPro" id="IPR005829">
    <property type="entry name" value="Sugar_transporter_CS"/>
</dbReference>
<dbReference type="AlphaFoldDB" id="A0A167EV79"/>
<dbReference type="GO" id="GO:1904679">
    <property type="term" value="P:myo-inositol import across plasma membrane"/>
    <property type="evidence" value="ECO:0007669"/>
    <property type="project" value="TreeGrafter"/>
</dbReference>
<dbReference type="Gene3D" id="1.20.1250.20">
    <property type="entry name" value="MFS general substrate transporter like domains"/>
    <property type="match status" value="1"/>
</dbReference>
<dbReference type="PROSITE" id="PS00217">
    <property type="entry name" value="SUGAR_TRANSPORT_2"/>
    <property type="match status" value="1"/>
</dbReference>
<dbReference type="GO" id="GO:0005366">
    <property type="term" value="F:myo-inositol:proton symporter activity"/>
    <property type="evidence" value="ECO:0007669"/>
    <property type="project" value="TreeGrafter"/>
</dbReference>
<reference evidence="11 12" key="1">
    <citation type="submission" date="2016-02" db="EMBL/GenBank/DDBJ databases">
        <title>Complete genome sequence and transcriptome regulation of the pentose utilising yeast Sugiyamaella lignohabitans.</title>
        <authorList>
            <person name="Bellasio M."/>
            <person name="Peymann A."/>
            <person name="Valli M."/>
            <person name="Sipitzky M."/>
            <person name="Graf A."/>
            <person name="Sauer M."/>
            <person name="Marx H."/>
            <person name="Mattanovich D."/>
        </authorList>
    </citation>
    <scope>NUCLEOTIDE SEQUENCE [LARGE SCALE GENOMIC DNA]</scope>
    <source>
        <strain evidence="11 12">CBS 10342</strain>
    </source>
</reference>
<feature type="transmembrane region" description="Helical" evidence="9">
    <location>
        <begin position="148"/>
        <end position="165"/>
    </location>
</feature>
<feature type="transmembrane region" description="Helical" evidence="9">
    <location>
        <begin position="117"/>
        <end position="142"/>
    </location>
</feature>
<keyword evidence="12" id="KW-1185">Reference proteome</keyword>
<evidence type="ECO:0000256" key="8">
    <source>
        <dbReference type="RuleBase" id="RU003346"/>
    </source>
</evidence>
<keyword evidence="4 9" id="KW-0812">Transmembrane</keyword>
<dbReference type="Pfam" id="PF00083">
    <property type="entry name" value="Sugar_tr"/>
    <property type="match status" value="1"/>
</dbReference>
<dbReference type="InterPro" id="IPR003663">
    <property type="entry name" value="Sugar/inositol_transpt"/>
</dbReference>
<accession>A0A167EV79</accession>
<evidence type="ECO:0000256" key="4">
    <source>
        <dbReference type="ARBA" id="ARBA00022692"/>
    </source>
</evidence>
<evidence type="ECO:0000256" key="6">
    <source>
        <dbReference type="ARBA" id="ARBA00023136"/>
    </source>
</evidence>
<dbReference type="GeneID" id="30033967"/>
<feature type="transmembrane region" description="Helical" evidence="9">
    <location>
        <begin position="358"/>
        <end position="379"/>
    </location>
</feature>
<keyword evidence="6 9" id="KW-0472">Membrane</keyword>
<feature type="transmembrane region" description="Helical" evidence="9">
    <location>
        <begin position="83"/>
        <end position="105"/>
    </location>
</feature>
<keyword evidence="3 8" id="KW-0813">Transport</keyword>
<organism evidence="11 12">
    <name type="scientific">Sugiyamaella lignohabitans</name>
    <dbReference type="NCBI Taxonomy" id="796027"/>
    <lineage>
        <taxon>Eukaryota</taxon>
        <taxon>Fungi</taxon>
        <taxon>Dikarya</taxon>
        <taxon>Ascomycota</taxon>
        <taxon>Saccharomycotina</taxon>
        <taxon>Dipodascomycetes</taxon>
        <taxon>Dipodascales</taxon>
        <taxon>Trichomonascaceae</taxon>
        <taxon>Sugiyamaella</taxon>
    </lineage>
</organism>
<gene>
    <name evidence="11" type="ORF">AWJ20_2094</name>
</gene>
<dbReference type="PANTHER" id="PTHR48020">
    <property type="entry name" value="PROTON MYO-INOSITOL COTRANSPORTER"/>
    <property type="match status" value="1"/>
</dbReference>
<feature type="transmembrane region" description="Helical" evidence="9">
    <location>
        <begin position="474"/>
        <end position="492"/>
    </location>
</feature>
<evidence type="ECO:0000313" key="12">
    <source>
        <dbReference type="Proteomes" id="UP000189580"/>
    </source>
</evidence>
<dbReference type="OrthoDB" id="5290825at2759"/>
<dbReference type="InterPro" id="IPR050814">
    <property type="entry name" value="Myo-inositol_Transporter"/>
</dbReference>
<evidence type="ECO:0000256" key="1">
    <source>
        <dbReference type="ARBA" id="ARBA00004141"/>
    </source>
</evidence>
<evidence type="ECO:0000256" key="3">
    <source>
        <dbReference type="ARBA" id="ARBA00022448"/>
    </source>
</evidence>
<dbReference type="RefSeq" id="XP_018736978.1">
    <property type="nucleotide sequence ID" value="XM_018879022.1"/>
</dbReference>
<protein>
    <recommendedName>
        <fullName evidence="10">Major facilitator superfamily (MFS) profile domain-containing protein</fullName>
    </recommendedName>
</protein>
<dbReference type="NCBIfam" id="TIGR00879">
    <property type="entry name" value="SP"/>
    <property type="match status" value="1"/>
</dbReference>
<keyword evidence="5 9" id="KW-1133">Transmembrane helix</keyword>
<dbReference type="Proteomes" id="UP000189580">
    <property type="component" value="Chromosome b"/>
</dbReference>
<comment type="similarity">
    <text evidence="2 8">Belongs to the major facilitator superfamily. Sugar transporter (TC 2.A.1.1) family.</text>
</comment>
<comment type="catalytic activity">
    <reaction evidence="7">
        <text>myo-inositol(out) + H(+)(out) = myo-inositol(in) + H(+)(in)</text>
        <dbReference type="Rhea" id="RHEA:60364"/>
        <dbReference type="ChEBI" id="CHEBI:15378"/>
        <dbReference type="ChEBI" id="CHEBI:17268"/>
    </reaction>
</comment>
<feature type="transmembrane region" description="Helical" evidence="9">
    <location>
        <begin position="204"/>
        <end position="226"/>
    </location>
</feature>
<dbReference type="SUPFAM" id="SSF103473">
    <property type="entry name" value="MFS general substrate transporter"/>
    <property type="match status" value="1"/>
</dbReference>